<dbReference type="Pfam" id="PF01068">
    <property type="entry name" value="DNA_ligase_A_M"/>
    <property type="match status" value="1"/>
</dbReference>
<reference evidence="6 7" key="1">
    <citation type="journal article" date="2015" name="Nature">
        <title>rRNA introns, odd ribosomes, and small enigmatic genomes across a large radiation of phyla.</title>
        <authorList>
            <person name="Brown C.T."/>
            <person name="Hug L.A."/>
            <person name="Thomas B.C."/>
            <person name="Sharon I."/>
            <person name="Castelle C.J."/>
            <person name="Singh A."/>
            <person name="Wilkins M.J."/>
            <person name="Williams K.H."/>
            <person name="Banfield J.F."/>
        </authorList>
    </citation>
    <scope>NUCLEOTIDE SEQUENCE [LARGE SCALE GENOMIC DNA]</scope>
</reference>
<dbReference type="SUPFAM" id="SSF50249">
    <property type="entry name" value="Nucleic acid-binding proteins"/>
    <property type="match status" value="1"/>
</dbReference>
<dbReference type="GO" id="GO:0003910">
    <property type="term" value="F:DNA ligase (ATP) activity"/>
    <property type="evidence" value="ECO:0007669"/>
    <property type="project" value="UniProtKB-EC"/>
</dbReference>
<sequence>MLCKPVDKPFNDKDWLFECKIDGTRIILVKHRQNIKLFTRRGIDRSRQFPEIVEVARKLPTISVVLDGELAATKRVASSFQALQPRMQQTNPAIIARLARTVPVVYHAFDILALEGKSVTNQPLVARKKLLKRIAKSVRIKYLEGVDGKGVALFAKAKRSGWEGIIGKKKDSKYLPGKRGYGWVKIKAHNEQELVIGGFTRGYGKVARTFGAVLVGYYARGKLKFAGQVGTGFTQLERRRLKLIMGRLKTARSPFADDLDNTGTTWIKPQLVGQFKFLEWTNDNILRAPVYLGLRDDKPANLVKKEA</sequence>
<gene>
    <name evidence="6" type="ORF">VF00_C0002G0105</name>
</gene>
<dbReference type="GO" id="GO:0006281">
    <property type="term" value="P:DNA repair"/>
    <property type="evidence" value="ECO:0007669"/>
    <property type="project" value="InterPro"/>
</dbReference>
<evidence type="ECO:0000256" key="2">
    <source>
        <dbReference type="ARBA" id="ARBA00012727"/>
    </source>
</evidence>
<dbReference type="Gene3D" id="2.40.50.140">
    <property type="entry name" value="Nucleic acid-binding proteins"/>
    <property type="match status" value="1"/>
</dbReference>
<dbReference type="InterPro" id="IPR012310">
    <property type="entry name" value="DNA_ligase_ATP-dep_cent"/>
</dbReference>
<dbReference type="PROSITE" id="PS50160">
    <property type="entry name" value="DNA_LIGASE_A3"/>
    <property type="match status" value="1"/>
</dbReference>
<dbReference type="GO" id="GO:0005524">
    <property type="term" value="F:ATP binding"/>
    <property type="evidence" value="ECO:0007669"/>
    <property type="project" value="InterPro"/>
</dbReference>
<feature type="domain" description="ATP-dependent DNA ligase family profile" evidence="5">
    <location>
        <begin position="97"/>
        <end position="222"/>
    </location>
</feature>
<dbReference type="InterPro" id="IPR012309">
    <property type="entry name" value="DNA_ligase_ATP-dep_C"/>
</dbReference>
<dbReference type="AlphaFoldDB" id="A0A0G1X7I5"/>
<dbReference type="NCBIfam" id="TIGR02779">
    <property type="entry name" value="NHEJ_ligase_lig"/>
    <property type="match status" value="1"/>
</dbReference>
<evidence type="ECO:0000256" key="3">
    <source>
        <dbReference type="ARBA" id="ARBA00022598"/>
    </source>
</evidence>
<dbReference type="InterPro" id="IPR012340">
    <property type="entry name" value="NA-bd_OB-fold"/>
</dbReference>
<dbReference type="SUPFAM" id="SSF56091">
    <property type="entry name" value="DNA ligase/mRNA capping enzyme, catalytic domain"/>
    <property type="match status" value="1"/>
</dbReference>
<organism evidence="6 7">
    <name type="scientific">candidate division Kazan bacterium GW2011_GWB1_52_7</name>
    <dbReference type="NCBI Taxonomy" id="1620414"/>
    <lineage>
        <taxon>Bacteria</taxon>
        <taxon>Bacteria division Kazan-3B-28</taxon>
    </lineage>
</organism>
<evidence type="ECO:0000256" key="1">
    <source>
        <dbReference type="ARBA" id="ARBA00007572"/>
    </source>
</evidence>
<dbReference type="CDD" id="cd07971">
    <property type="entry name" value="OBF_DNA_ligase_LigD"/>
    <property type="match status" value="1"/>
</dbReference>
<comment type="catalytic activity">
    <reaction evidence="4">
        <text>ATP + (deoxyribonucleotide)n-3'-hydroxyl + 5'-phospho-(deoxyribonucleotide)m = (deoxyribonucleotide)n+m + AMP + diphosphate.</text>
        <dbReference type="EC" id="6.5.1.1"/>
    </reaction>
</comment>
<dbReference type="Gene3D" id="3.30.470.30">
    <property type="entry name" value="DNA ligase/mRNA capping enzyme"/>
    <property type="match status" value="1"/>
</dbReference>
<dbReference type="EC" id="6.5.1.1" evidence="2"/>
<evidence type="ECO:0000259" key="5">
    <source>
        <dbReference type="PROSITE" id="PS50160"/>
    </source>
</evidence>
<proteinExistence type="inferred from homology"/>
<evidence type="ECO:0000256" key="4">
    <source>
        <dbReference type="ARBA" id="ARBA00034003"/>
    </source>
</evidence>
<dbReference type="EMBL" id="LCRB01000002">
    <property type="protein sequence ID" value="KKW26780.1"/>
    <property type="molecule type" value="Genomic_DNA"/>
</dbReference>
<evidence type="ECO:0000313" key="7">
    <source>
        <dbReference type="Proteomes" id="UP000034913"/>
    </source>
</evidence>
<accession>A0A0G1X7I5</accession>
<dbReference type="Proteomes" id="UP000034913">
    <property type="component" value="Unassembled WGS sequence"/>
</dbReference>
<dbReference type="GO" id="GO:0006310">
    <property type="term" value="P:DNA recombination"/>
    <property type="evidence" value="ECO:0007669"/>
    <property type="project" value="InterPro"/>
</dbReference>
<dbReference type="Gene3D" id="3.30.1490.70">
    <property type="match status" value="1"/>
</dbReference>
<dbReference type="Pfam" id="PF04679">
    <property type="entry name" value="DNA_ligase_A_C"/>
    <property type="match status" value="1"/>
</dbReference>
<comment type="similarity">
    <text evidence="1">Belongs to the ATP-dependent DNA ligase family.</text>
</comment>
<dbReference type="InterPro" id="IPR050191">
    <property type="entry name" value="ATP-dep_DNA_ligase"/>
</dbReference>
<evidence type="ECO:0000313" key="6">
    <source>
        <dbReference type="EMBL" id="KKW26780.1"/>
    </source>
</evidence>
<protein>
    <recommendedName>
        <fullName evidence="2">DNA ligase (ATP)</fullName>
        <ecNumber evidence="2">6.5.1.1</ecNumber>
    </recommendedName>
</protein>
<dbReference type="PANTHER" id="PTHR45674">
    <property type="entry name" value="DNA LIGASE 1/3 FAMILY MEMBER"/>
    <property type="match status" value="1"/>
</dbReference>
<name>A0A0G1X7I5_UNCK3</name>
<comment type="caution">
    <text evidence="6">The sequence shown here is derived from an EMBL/GenBank/DDBJ whole genome shotgun (WGS) entry which is preliminary data.</text>
</comment>
<keyword evidence="3 6" id="KW-0436">Ligase</keyword>
<dbReference type="CDD" id="cd07906">
    <property type="entry name" value="Adenylation_DNA_ligase_LigD_LigC"/>
    <property type="match status" value="1"/>
</dbReference>
<dbReference type="InterPro" id="IPR014146">
    <property type="entry name" value="LigD_ligase_dom"/>
</dbReference>
<dbReference type="PANTHER" id="PTHR45674:SF4">
    <property type="entry name" value="DNA LIGASE 1"/>
    <property type="match status" value="1"/>
</dbReference>